<feature type="region of interest" description="Disordered" evidence="6">
    <location>
        <begin position="1"/>
        <end position="36"/>
    </location>
</feature>
<evidence type="ECO:0000313" key="7">
    <source>
        <dbReference type="Ensembl" id="ENSCSEP00000004295.1"/>
    </source>
</evidence>
<sequence length="1116" mass="124312">MMRKKRRSCVDKTETTVTSTKAKKSRSTGRPPKEAVPEEINENVFTKFLREAGVTLRNNGTGNEIAVDQVVFQKRIQQQIRKNPKYPEIVQEFISGLESHIEEPERFRNCLLPCVPRLSDGDDSSVCSFQESLLRLLLGIEMLQVNSLFIDGGLNIPRLIITQLKWLDRVVDSKELAAKLMELVSVAPVDVVRDIITSLPEILEDCQHNDIARELNSLLQTNTQLTVPILDSLSSLNLSASLLAEVRAAVMATLSAVQLEDLPVVVKFILHSVSAADSHEVVNNLRRKLQLEQCVLPPVSQASQSRTKSKSAAEDASRSGAGDSVTLTLDGIKSAVRFQKTISEAWMKAIESVEEAEDHKVIDLLVLFILHSTNANQSRRGSERLLKVKVRTGLIQEALLQKTFRDYSQVLRGYFSSILALAQGLLRSSDPCVVPFGGHMYRLSFTVFDPYCQQEVVGSLVTHVCSGVGGEVDMALELLCDLVTEKPSEMALYAVFVKVKKKSHCLVVTRFKCDQTEKMFSAQVNALLELVRSSSESSSEATALFYDELANLVMTSDLDPKVQGIISNSVIDDFQKDFVVDVSPEIKASFPLPTKLLYNLEDLEENGIAINLLPLLSNDLQTRAEIKQQHLIILSTHFCPCRRVSPLCLSPSFRLLRVCEKQESGSLENIDGLLGCPLVMTDMDLVEKVESLSKTERELLCHLLFYTINWFRELVNAFCGQKDTELKMRVMTRLQNITYLQTQLEKALAGTPGFVPPVANFDGDATDGAIIAPPAPANKTKKGNGNGATRKRKAPGRNSSDGSSQLEETTEVDETLLLPEKEKEKEKEVAHGVSLVSYRQFFRELDVEVLNVLQCGLLSCSLLDSELHTNVQEEVQLGPAELVFLLEDMLRKLEFSLTSAPVRRAPFLKGKSDKSVGFSHLQQRSSKDIAAFCVQLLPALCAHLENCHNHFQTLSSRNDGVVDGPATDVQEQHLMTSCYQLLLQVLNTTFSWSGFSLPGNRSLYRKGLGVLAERLKGRSELNMEQLVKWVPKKNFFLKVGCNMQNCLCQRSGPINNNLMFYNFITKAGNVGVARWSRKQLWVWRVSGSNPQSAIKLLKLPAVVHKYISLSSQNNNT</sequence>
<evidence type="ECO:0000256" key="6">
    <source>
        <dbReference type="SAM" id="MobiDB-lite"/>
    </source>
</evidence>
<keyword evidence="2" id="KW-1017">Isopeptide bond</keyword>
<reference evidence="7" key="3">
    <citation type="submission" date="2025-09" db="UniProtKB">
        <authorList>
            <consortium name="Ensembl"/>
        </authorList>
    </citation>
    <scope>IDENTIFICATION</scope>
</reference>
<evidence type="ECO:0000256" key="1">
    <source>
        <dbReference type="ARBA" id="ARBA00004123"/>
    </source>
</evidence>
<evidence type="ECO:0000256" key="3">
    <source>
        <dbReference type="ARBA" id="ARBA00022843"/>
    </source>
</evidence>
<reference evidence="7" key="2">
    <citation type="submission" date="2025-08" db="UniProtKB">
        <authorList>
            <consortium name="Ensembl"/>
        </authorList>
    </citation>
    <scope>IDENTIFICATION</scope>
</reference>
<accession>A0A3P8UVK9</accession>
<dbReference type="Ensembl" id="ENSCSET00000004344.1">
    <property type="protein sequence ID" value="ENSCSEP00000004295.1"/>
    <property type="gene ID" value="ENSCSEG00000002736.1"/>
</dbReference>
<name>A0A3P8UVK9_CYNSE</name>
<dbReference type="PANTHER" id="PTHR32086">
    <property type="entry name" value="FANCONI ANEMIA GROUP D2 PROTEIN"/>
    <property type="match status" value="1"/>
</dbReference>
<evidence type="ECO:0000256" key="4">
    <source>
        <dbReference type="ARBA" id="ARBA00023242"/>
    </source>
</evidence>
<dbReference type="GO" id="GO:0036297">
    <property type="term" value="P:interstrand cross-link repair"/>
    <property type="evidence" value="ECO:0007669"/>
    <property type="project" value="TreeGrafter"/>
</dbReference>
<evidence type="ECO:0000256" key="5">
    <source>
        <dbReference type="ARBA" id="ARBA00093456"/>
    </source>
</evidence>
<feature type="region of interest" description="Disordered" evidence="6">
    <location>
        <begin position="300"/>
        <end position="322"/>
    </location>
</feature>
<dbReference type="AlphaFoldDB" id="A0A3P8UVK9"/>
<comment type="similarity">
    <text evidence="5">Belongs to the Fanconi anemia protein FANCD2 family.</text>
</comment>
<dbReference type="InParanoid" id="A0A3P8UVK9"/>
<dbReference type="Proteomes" id="UP000265120">
    <property type="component" value="Chromosome 11"/>
</dbReference>
<proteinExistence type="inferred from homology"/>
<dbReference type="PANTHER" id="PTHR32086:SF0">
    <property type="entry name" value="FANCONI ANEMIA GROUP D2 PROTEIN"/>
    <property type="match status" value="1"/>
</dbReference>
<keyword evidence="3" id="KW-0832">Ubl conjugation</keyword>
<keyword evidence="4" id="KW-0539">Nucleus</keyword>
<feature type="region of interest" description="Disordered" evidence="6">
    <location>
        <begin position="766"/>
        <end position="824"/>
    </location>
</feature>
<dbReference type="GO" id="GO:0005634">
    <property type="term" value="C:nucleus"/>
    <property type="evidence" value="ECO:0007669"/>
    <property type="project" value="UniProtKB-SubCell"/>
</dbReference>
<dbReference type="GeneTree" id="ENSGT00390000016970"/>
<dbReference type="GO" id="GO:0000793">
    <property type="term" value="C:condensed chromosome"/>
    <property type="evidence" value="ECO:0007669"/>
    <property type="project" value="TreeGrafter"/>
</dbReference>
<dbReference type="InterPro" id="IPR029448">
    <property type="entry name" value="FANCD2"/>
</dbReference>
<dbReference type="OMA" id="CELITFR"/>
<dbReference type="Pfam" id="PF14631">
    <property type="entry name" value="FancD2"/>
    <property type="match status" value="2"/>
</dbReference>
<dbReference type="STRING" id="244447.ENSCSEP00000004295"/>
<dbReference type="GO" id="GO:0070182">
    <property type="term" value="F:DNA polymerase binding"/>
    <property type="evidence" value="ECO:0007669"/>
    <property type="project" value="TreeGrafter"/>
</dbReference>
<dbReference type="GO" id="GO:1990918">
    <property type="term" value="P:double-strand break repair involved in meiotic recombination"/>
    <property type="evidence" value="ECO:0007669"/>
    <property type="project" value="TreeGrafter"/>
</dbReference>
<evidence type="ECO:0000256" key="2">
    <source>
        <dbReference type="ARBA" id="ARBA00022499"/>
    </source>
</evidence>
<keyword evidence="8" id="KW-1185">Reference proteome</keyword>
<reference evidence="7 8" key="1">
    <citation type="journal article" date="2014" name="Nat. Genet.">
        <title>Whole-genome sequence of a flatfish provides insights into ZW sex chromosome evolution and adaptation to a benthic lifestyle.</title>
        <authorList>
            <person name="Chen S."/>
            <person name="Zhang G."/>
            <person name="Shao C."/>
            <person name="Huang Q."/>
            <person name="Liu G."/>
            <person name="Zhang P."/>
            <person name="Song W."/>
            <person name="An N."/>
            <person name="Chalopin D."/>
            <person name="Volff J.N."/>
            <person name="Hong Y."/>
            <person name="Li Q."/>
            <person name="Sha Z."/>
            <person name="Zhou H."/>
            <person name="Xie M."/>
            <person name="Yu Q."/>
            <person name="Liu Y."/>
            <person name="Xiang H."/>
            <person name="Wang N."/>
            <person name="Wu K."/>
            <person name="Yang C."/>
            <person name="Zhou Q."/>
            <person name="Liao X."/>
            <person name="Yang L."/>
            <person name="Hu Q."/>
            <person name="Zhang J."/>
            <person name="Meng L."/>
            <person name="Jin L."/>
            <person name="Tian Y."/>
            <person name="Lian J."/>
            <person name="Yang J."/>
            <person name="Miao G."/>
            <person name="Liu S."/>
            <person name="Liang Z."/>
            <person name="Yan F."/>
            <person name="Li Y."/>
            <person name="Sun B."/>
            <person name="Zhang H."/>
            <person name="Zhang J."/>
            <person name="Zhu Y."/>
            <person name="Du M."/>
            <person name="Zhao Y."/>
            <person name="Schartl M."/>
            <person name="Tang Q."/>
            <person name="Wang J."/>
        </authorList>
    </citation>
    <scope>NUCLEOTIDE SEQUENCE</scope>
</reference>
<evidence type="ECO:0000313" key="8">
    <source>
        <dbReference type="Proteomes" id="UP000265120"/>
    </source>
</evidence>
<dbReference type="FunCoup" id="A0A3P8UVK9">
    <property type="interactions" value="1165"/>
</dbReference>
<dbReference type="GO" id="GO:0007129">
    <property type="term" value="P:homologous chromosome pairing at meiosis"/>
    <property type="evidence" value="ECO:0007669"/>
    <property type="project" value="TreeGrafter"/>
</dbReference>
<protein>
    <submittedName>
        <fullName evidence="7">FA complementation group D2</fullName>
    </submittedName>
</protein>
<comment type="subcellular location">
    <subcellularLocation>
        <location evidence="1">Nucleus</location>
    </subcellularLocation>
</comment>
<organism evidence="7 8">
    <name type="scientific">Cynoglossus semilaevis</name>
    <name type="common">Tongue sole</name>
    <dbReference type="NCBI Taxonomy" id="244447"/>
    <lineage>
        <taxon>Eukaryota</taxon>
        <taxon>Metazoa</taxon>
        <taxon>Chordata</taxon>
        <taxon>Craniata</taxon>
        <taxon>Vertebrata</taxon>
        <taxon>Euteleostomi</taxon>
        <taxon>Actinopterygii</taxon>
        <taxon>Neopterygii</taxon>
        <taxon>Teleostei</taxon>
        <taxon>Neoteleostei</taxon>
        <taxon>Acanthomorphata</taxon>
        <taxon>Carangaria</taxon>
        <taxon>Pleuronectiformes</taxon>
        <taxon>Pleuronectoidei</taxon>
        <taxon>Cynoglossidae</taxon>
        <taxon>Cynoglossinae</taxon>
        <taxon>Cynoglossus</taxon>
    </lineage>
</organism>
<dbReference type="GO" id="GO:0043066">
    <property type="term" value="P:negative regulation of apoptotic process"/>
    <property type="evidence" value="ECO:0007669"/>
    <property type="project" value="Ensembl"/>
</dbReference>
<dbReference type="GO" id="GO:0031573">
    <property type="term" value="P:mitotic intra-S DNA damage checkpoint signaling"/>
    <property type="evidence" value="ECO:0007669"/>
    <property type="project" value="TreeGrafter"/>
</dbReference>